<evidence type="ECO:0000256" key="9">
    <source>
        <dbReference type="ARBA" id="ARBA00023201"/>
    </source>
</evidence>
<evidence type="ECO:0000256" key="7">
    <source>
        <dbReference type="ARBA" id="ARBA00023065"/>
    </source>
</evidence>
<dbReference type="AlphaFoldDB" id="A0AAE0YXI6"/>
<keyword evidence="4 11" id="KW-0812">Transmembrane</keyword>
<dbReference type="InterPro" id="IPR001873">
    <property type="entry name" value="ENaC"/>
</dbReference>
<dbReference type="PANTHER" id="PTHR11690:SF300">
    <property type="entry name" value="PICKPOCKET PROTEIN 19"/>
    <property type="match status" value="1"/>
</dbReference>
<keyword evidence="2 11" id="KW-0813">Transport</keyword>
<keyword evidence="10 11" id="KW-0407">Ion channel</keyword>
<evidence type="ECO:0000256" key="4">
    <source>
        <dbReference type="ARBA" id="ARBA00022692"/>
    </source>
</evidence>
<evidence type="ECO:0000256" key="12">
    <source>
        <dbReference type="SAM" id="MobiDB-lite"/>
    </source>
</evidence>
<reference evidence="14" key="1">
    <citation type="journal article" date="2023" name="G3 (Bethesda)">
        <title>A reference genome for the long-term kleptoplast-retaining sea slug Elysia crispata morphotype clarki.</title>
        <authorList>
            <person name="Eastman K.E."/>
            <person name="Pendleton A.L."/>
            <person name="Shaikh M.A."/>
            <person name="Suttiyut T."/>
            <person name="Ogas R."/>
            <person name="Tomko P."/>
            <person name="Gavelis G."/>
            <person name="Widhalm J.R."/>
            <person name="Wisecaver J.H."/>
        </authorList>
    </citation>
    <scope>NUCLEOTIDE SEQUENCE</scope>
    <source>
        <strain evidence="14">ECLA1</strain>
    </source>
</reference>
<dbReference type="Pfam" id="PF00858">
    <property type="entry name" value="ASC"/>
    <property type="match status" value="1"/>
</dbReference>
<dbReference type="EMBL" id="JAWDGP010005165">
    <property type="protein sequence ID" value="KAK3759098.1"/>
    <property type="molecule type" value="Genomic_DNA"/>
</dbReference>
<comment type="caution">
    <text evidence="14">The sequence shown here is derived from an EMBL/GenBank/DDBJ whole genome shotgun (WGS) entry which is preliminary data.</text>
</comment>
<evidence type="ECO:0000256" key="6">
    <source>
        <dbReference type="ARBA" id="ARBA00023053"/>
    </source>
</evidence>
<dbReference type="Proteomes" id="UP001283361">
    <property type="component" value="Unassembled WGS sequence"/>
</dbReference>
<comment type="similarity">
    <text evidence="11">Belongs to the amiloride-sensitive sodium channel (TC 1.A.6) family.</text>
</comment>
<keyword evidence="9 11" id="KW-0739">Sodium transport</keyword>
<accession>A0AAE0YXI6</accession>
<comment type="subcellular location">
    <subcellularLocation>
        <location evidence="1">Membrane</location>
        <topology evidence="1">Multi-pass membrane protein</topology>
    </subcellularLocation>
</comment>
<evidence type="ECO:0000313" key="14">
    <source>
        <dbReference type="EMBL" id="KAK3759098.1"/>
    </source>
</evidence>
<name>A0AAE0YXI6_9GAST</name>
<evidence type="ECO:0000256" key="8">
    <source>
        <dbReference type="ARBA" id="ARBA00023136"/>
    </source>
</evidence>
<feature type="region of interest" description="Disordered" evidence="12">
    <location>
        <begin position="1"/>
        <end position="32"/>
    </location>
</feature>
<evidence type="ECO:0000256" key="5">
    <source>
        <dbReference type="ARBA" id="ARBA00022989"/>
    </source>
</evidence>
<keyword evidence="8 13" id="KW-0472">Membrane</keyword>
<proteinExistence type="inferred from homology"/>
<keyword evidence="15" id="KW-1185">Reference proteome</keyword>
<evidence type="ECO:0000256" key="3">
    <source>
        <dbReference type="ARBA" id="ARBA00022461"/>
    </source>
</evidence>
<keyword evidence="3 11" id="KW-0894">Sodium channel</keyword>
<evidence type="ECO:0000256" key="11">
    <source>
        <dbReference type="RuleBase" id="RU000679"/>
    </source>
</evidence>
<evidence type="ECO:0000256" key="2">
    <source>
        <dbReference type="ARBA" id="ARBA00022448"/>
    </source>
</evidence>
<protein>
    <submittedName>
        <fullName evidence="14">Uncharacterized protein</fullName>
    </submittedName>
</protein>
<gene>
    <name evidence="14" type="ORF">RRG08_040652</name>
</gene>
<organism evidence="14 15">
    <name type="scientific">Elysia crispata</name>
    <name type="common">lettuce slug</name>
    <dbReference type="NCBI Taxonomy" id="231223"/>
    <lineage>
        <taxon>Eukaryota</taxon>
        <taxon>Metazoa</taxon>
        <taxon>Spiralia</taxon>
        <taxon>Lophotrochozoa</taxon>
        <taxon>Mollusca</taxon>
        <taxon>Gastropoda</taxon>
        <taxon>Heterobranchia</taxon>
        <taxon>Euthyneura</taxon>
        <taxon>Panpulmonata</taxon>
        <taxon>Sacoglossa</taxon>
        <taxon>Placobranchoidea</taxon>
        <taxon>Plakobranchidae</taxon>
        <taxon>Elysia</taxon>
    </lineage>
</organism>
<dbReference type="Gene3D" id="2.60.470.10">
    <property type="entry name" value="Acid-sensing ion channels like domains"/>
    <property type="match status" value="1"/>
</dbReference>
<dbReference type="PANTHER" id="PTHR11690">
    <property type="entry name" value="AMILORIDE-SENSITIVE SODIUM CHANNEL-RELATED"/>
    <property type="match status" value="1"/>
</dbReference>
<evidence type="ECO:0000256" key="10">
    <source>
        <dbReference type="ARBA" id="ARBA00023303"/>
    </source>
</evidence>
<evidence type="ECO:0000256" key="13">
    <source>
        <dbReference type="SAM" id="Phobius"/>
    </source>
</evidence>
<dbReference type="PRINTS" id="PR01078">
    <property type="entry name" value="AMINACHANNEL"/>
</dbReference>
<feature type="transmembrane region" description="Helical" evidence="13">
    <location>
        <begin position="67"/>
        <end position="85"/>
    </location>
</feature>
<evidence type="ECO:0000313" key="15">
    <source>
        <dbReference type="Proteomes" id="UP001283361"/>
    </source>
</evidence>
<dbReference type="GO" id="GO:0015280">
    <property type="term" value="F:ligand-gated sodium channel activity"/>
    <property type="evidence" value="ECO:0007669"/>
    <property type="project" value="TreeGrafter"/>
</dbReference>
<dbReference type="GO" id="GO:0005886">
    <property type="term" value="C:plasma membrane"/>
    <property type="evidence" value="ECO:0007669"/>
    <property type="project" value="TreeGrafter"/>
</dbReference>
<keyword evidence="6" id="KW-0915">Sodium</keyword>
<evidence type="ECO:0000256" key="1">
    <source>
        <dbReference type="ARBA" id="ARBA00004141"/>
    </source>
</evidence>
<keyword evidence="5 13" id="KW-1133">Transmembrane helix</keyword>
<keyword evidence="7 11" id="KW-0406">Ion transport</keyword>
<sequence length="492" mass="54991">MSSFTFENGSGNGVMPEENRKVRPIAPAQKQKTSKTWREALFDFTQNTTLHGIRFVFMDNVSIFRRLLWLAVFLVCSTLMGIQIIERIIYFYSYPVTVNVHVNFNRTLAFPAITLCNQNAFRATAATDRKLYRLLEDIYSRNGSLEDTDDFLASHNMTDMRLEDMYLWTSHQKEDLIVACEWQDEKCGPDNFTQILTDHGVCFNFNNDYLNTLRVSSTGKLHLEGGRSPPQVSYTEEGVSPLQGSYIQDLLPRSSTLRISFTSKLILRVSSTGKLILRVSSTGKLILRVSSTGKLILRVSSIGMLILRVSSTGKLILRVFSTAKLISRVSSTGKLILRVFSTAKLILSVSSTGKLHCEVSSAGKLHSGSSPKVIYPQDLLHKKLILRVSSTGKLILRVSSTGKLILRVSSTGQLYHGVYSTGKLHSGTSPNVIYTQDLLHKHSLVFGSESPVDSKPLWKLFQFLVLSWCGQPSSNLQRHRLSSDGPVLDLTV</sequence>